<dbReference type="KEGG" id="aplc:110982615"/>
<evidence type="ECO:0000313" key="10">
    <source>
        <dbReference type="Proteomes" id="UP000694845"/>
    </source>
</evidence>
<dbReference type="PROSITE" id="PS50222">
    <property type="entry name" value="EF_HAND_2"/>
    <property type="match status" value="1"/>
</dbReference>
<dbReference type="SUPFAM" id="SSF47473">
    <property type="entry name" value="EF-hand"/>
    <property type="match status" value="1"/>
</dbReference>
<dbReference type="InterPro" id="IPR039785">
    <property type="entry name" value="MINY3/4"/>
</dbReference>
<evidence type="ECO:0000256" key="4">
    <source>
        <dbReference type="ARBA" id="ARBA00022670"/>
    </source>
</evidence>
<evidence type="ECO:0000256" key="6">
    <source>
        <dbReference type="ARBA" id="ARBA00022801"/>
    </source>
</evidence>
<gene>
    <name evidence="11" type="primary">LOC110982615</name>
</gene>
<protein>
    <recommendedName>
        <fullName evidence="8">Ubiquitin carboxyl-terminal hydrolase MINDY</fullName>
        <ecNumber evidence="8">3.4.19.12</ecNumber>
    </recommendedName>
</protein>
<keyword evidence="4 8" id="KW-0645">Protease</keyword>
<comment type="function">
    <text evidence="2 8">Hydrolase that can remove 'Lys-48'-linked conjugated ubiquitin from proteins.</text>
</comment>
<dbReference type="Proteomes" id="UP000694845">
    <property type="component" value="Unplaced"/>
</dbReference>
<evidence type="ECO:0000259" key="9">
    <source>
        <dbReference type="PROSITE" id="PS50222"/>
    </source>
</evidence>
<proteinExistence type="inferred from homology"/>
<dbReference type="PANTHER" id="PTHR12473:SF17">
    <property type="entry name" value="UBIQUITIN CARBOXYL-TERMINAL HYDROLASE MINDY-3"/>
    <property type="match status" value="1"/>
</dbReference>
<dbReference type="GeneID" id="110982615"/>
<dbReference type="Gene3D" id="1.10.238.10">
    <property type="entry name" value="EF-hand"/>
    <property type="match status" value="1"/>
</dbReference>
<evidence type="ECO:0000256" key="2">
    <source>
        <dbReference type="ARBA" id="ARBA00002107"/>
    </source>
</evidence>
<dbReference type="OrthoDB" id="9981542at2759"/>
<keyword evidence="10" id="KW-1185">Reference proteome</keyword>
<evidence type="ECO:0000313" key="11">
    <source>
        <dbReference type="RefSeq" id="XP_022096853.1"/>
    </source>
</evidence>
<comment type="similarity">
    <text evidence="3 8">Belongs to the MINDY deubiquitinase family. FAM188 subfamily.</text>
</comment>
<evidence type="ECO:0000256" key="3">
    <source>
        <dbReference type="ARBA" id="ARBA00011074"/>
    </source>
</evidence>
<evidence type="ECO:0000256" key="1">
    <source>
        <dbReference type="ARBA" id="ARBA00000707"/>
    </source>
</evidence>
<feature type="domain" description="EF-hand" evidence="9">
    <location>
        <begin position="304"/>
        <end position="339"/>
    </location>
</feature>
<dbReference type="RefSeq" id="XP_022096853.1">
    <property type="nucleotide sequence ID" value="XM_022241161.1"/>
</dbReference>
<dbReference type="InterPro" id="IPR025257">
    <property type="entry name" value="MINDY-3/4_CD"/>
</dbReference>
<evidence type="ECO:0000256" key="8">
    <source>
        <dbReference type="RuleBase" id="RU367088"/>
    </source>
</evidence>
<sequence length="447" mass="49918">MASTSKQEQQGSSLGASMLEEVVRLTWGPQLKEDVFARWCQGFTFSEHEPTALMQHEGGPCAVIAPLQAFILKALLFQGEPPVEWRQLDGDQCRALLLAAMTEVLQTVSSGGGYYLVLKADKQDAMLEEGAVIENVVEAAQGEGSNHEIFHAGLRLQPFDCIEDVNRGLESTHEMFLADSGLLLFLYSVLLTKGLDNIREEVEDTSEPLIDGVYGHGSQSLINLMLTGSAVSNVFDKEKEVAGLQMKGICQQSNVGFLTLLENLRYCEVGAFLKNPRKPIWVVGSETHLTVLFSQEETLVAEETEWERARRIFSMYDTEGSGFITTIMLKEVLDALGLATMPEYVEFVKQRLDPDDFGVVLLNSFMSEFFPNEPDRIIPEYFTVYHYNGLKRSCPNRQVAYVEGRACIPDPSELTCLSDATPIKSCLRTKWPTFEVEWKDNANPSII</sequence>
<reference evidence="11" key="1">
    <citation type="submission" date="2025-08" db="UniProtKB">
        <authorList>
            <consortium name="RefSeq"/>
        </authorList>
    </citation>
    <scope>IDENTIFICATION</scope>
</reference>
<dbReference type="InterPro" id="IPR002048">
    <property type="entry name" value="EF_hand_dom"/>
</dbReference>
<dbReference type="GO" id="GO:1990380">
    <property type="term" value="F:K48-linked deubiquitinase activity"/>
    <property type="evidence" value="ECO:0007669"/>
    <property type="project" value="UniProtKB-UniRule"/>
</dbReference>
<dbReference type="GO" id="GO:0071108">
    <property type="term" value="P:protein K48-linked deubiquitination"/>
    <property type="evidence" value="ECO:0007669"/>
    <property type="project" value="InterPro"/>
</dbReference>
<keyword evidence="5 8" id="KW-0833">Ubl conjugation pathway</keyword>
<dbReference type="InterPro" id="IPR011992">
    <property type="entry name" value="EF-hand-dom_pair"/>
</dbReference>
<comment type="catalytic activity">
    <reaction evidence="1 8">
        <text>Thiol-dependent hydrolysis of ester, thioester, amide, peptide and isopeptide bonds formed by the C-terminal Gly of ubiquitin (a 76-residue protein attached to proteins as an intracellular targeting signal).</text>
        <dbReference type="EC" id="3.4.19.12"/>
    </reaction>
</comment>
<dbReference type="GO" id="GO:0006508">
    <property type="term" value="P:proteolysis"/>
    <property type="evidence" value="ECO:0007669"/>
    <property type="project" value="UniProtKB-KW"/>
</dbReference>
<evidence type="ECO:0000256" key="7">
    <source>
        <dbReference type="ARBA" id="ARBA00022807"/>
    </source>
</evidence>
<dbReference type="OMA" id="VLQTKWP"/>
<organism evidence="10 11">
    <name type="scientific">Acanthaster planci</name>
    <name type="common">Crown-of-thorns starfish</name>
    <dbReference type="NCBI Taxonomy" id="133434"/>
    <lineage>
        <taxon>Eukaryota</taxon>
        <taxon>Metazoa</taxon>
        <taxon>Echinodermata</taxon>
        <taxon>Eleutherozoa</taxon>
        <taxon>Asterozoa</taxon>
        <taxon>Asteroidea</taxon>
        <taxon>Valvatacea</taxon>
        <taxon>Valvatida</taxon>
        <taxon>Acanthasteridae</taxon>
        <taxon>Acanthaster</taxon>
    </lineage>
</organism>
<dbReference type="GO" id="GO:0004843">
    <property type="term" value="F:cysteine-type deubiquitinase activity"/>
    <property type="evidence" value="ECO:0007669"/>
    <property type="project" value="UniProtKB-UniRule"/>
</dbReference>
<dbReference type="EC" id="3.4.19.12" evidence="8"/>
<keyword evidence="7 8" id="KW-0788">Thiol protease</keyword>
<name>A0A8B7YU77_ACAPL</name>
<dbReference type="SMART" id="SM01174">
    <property type="entry name" value="DUF4205"/>
    <property type="match status" value="1"/>
</dbReference>
<dbReference type="PANTHER" id="PTHR12473">
    <property type="entry name" value="UBIQUITIN CARBOXYL-TERMINAL HYDROLASE MINDY-4-RELATED"/>
    <property type="match status" value="1"/>
</dbReference>
<evidence type="ECO:0000256" key="5">
    <source>
        <dbReference type="ARBA" id="ARBA00022786"/>
    </source>
</evidence>
<dbReference type="AlphaFoldDB" id="A0A8B7YU77"/>
<accession>A0A8B7YU77</accession>
<dbReference type="GO" id="GO:0005509">
    <property type="term" value="F:calcium ion binding"/>
    <property type="evidence" value="ECO:0007669"/>
    <property type="project" value="InterPro"/>
</dbReference>
<dbReference type="Pfam" id="PF13898">
    <property type="entry name" value="MINDY-3_4_CD"/>
    <property type="match status" value="1"/>
</dbReference>
<keyword evidence="6 8" id="KW-0378">Hydrolase</keyword>